<comment type="caution">
    <text evidence="2">The sequence shown here is derived from an EMBL/GenBank/DDBJ whole genome shotgun (WGS) entry which is preliminary data.</text>
</comment>
<reference evidence="2 3" key="1">
    <citation type="submission" date="2022-09" db="EMBL/GenBank/DDBJ databases">
        <authorList>
            <person name="Palmer J.M."/>
        </authorList>
    </citation>
    <scope>NUCLEOTIDE SEQUENCE [LARGE SCALE GENOMIC DNA]</scope>
    <source>
        <strain evidence="2 3">DSM 7382</strain>
    </source>
</reference>
<evidence type="ECO:0000259" key="1">
    <source>
        <dbReference type="Pfam" id="PF20151"/>
    </source>
</evidence>
<accession>A0AAW0GQL2</accession>
<dbReference type="EMBL" id="JASBNA010000002">
    <property type="protein sequence ID" value="KAK7694217.1"/>
    <property type="molecule type" value="Genomic_DNA"/>
</dbReference>
<gene>
    <name evidence="2" type="ORF">QCA50_001397</name>
</gene>
<dbReference type="AlphaFoldDB" id="A0AAW0GQL2"/>
<dbReference type="InterPro" id="IPR045340">
    <property type="entry name" value="DUF6533"/>
</dbReference>
<organism evidence="2 3">
    <name type="scientific">Cerrena zonata</name>
    <dbReference type="NCBI Taxonomy" id="2478898"/>
    <lineage>
        <taxon>Eukaryota</taxon>
        <taxon>Fungi</taxon>
        <taxon>Dikarya</taxon>
        <taxon>Basidiomycota</taxon>
        <taxon>Agaricomycotina</taxon>
        <taxon>Agaricomycetes</taxon>
        <taxon>Polyporales</taxon>
        <taxon>Cerrenaceae</taxon>
        <taxon>Cerrena</taxon>
    </lineage>
</organism>
<name>A0AAW0GQL2_9APHY</name>
<sequence length="73" mass="8517">MIEQSPEVLRFYHFKELACDATIAAMFLILYDTVLTMGQEIDLVWRSAWSPPKFVYIMNRYSSILFATSYLLG</sequence>
<keyword evidence="3" id="KW-1185">Reference proteome</keyword>
<evidence type="ECO:0000313" key="2">
    <source>
        <dbReference type="EMBL" id="KAK7694217.1"/>
    </source>
</evidence>
<proteinExistence type="predicted"/>
<dbReference type="Proteomes" id="UP001385951">
    <property type="component" value="Unassembled WGS sequence"/>
</dbReference>
<feature type="domain" description="DUF6533" evidence="1">
    <location>
        <begin position="22"/>
        <end position="65"/>
    </location>
</feature>
<protein>
    <recommendedName>
        <fullName evidence="1">DUF6533 domain-containing protein</fullName>
    </recommendedName>
</protein>
<dbReference type="Pfam" id="PF20151">
    <property type="entry name" value="DUF6533"/>
    <property type="match status" value="1"/>
</dbReference>
<evidence type="ECO:0000313" key="3">
    <source>
        <dbReference type="Proteomes" id="UP001385951"/>
    </source>
</evidence>